<evidence type="ECO:0000256" key="1">
    <source>
        <dbReference type="SAM" id="SignalP"/>
    </source>
</evidence>
<evidence type="ECO:0008006" key="4">
    <source>
        <dbReference type="Google" id="ProtNLM"/>
    </source>
</evidence>
<keyword evidence="3" id="KW-1185">Reference proteome</keyword>
<dbReference type="Proteomes" id="UP000075880">
    <property type="component" value="Unassembled WGS sequence"/>
</dbReference>
<sequence length="235" mass="25774">MDKLTTISAALFMAADVCAIVSLAMPDWIVTSVGGRNMVYGGNYPLKEDVLYSHVFRFRRNTLGTDVDVHDAVQSAPSMLHAGAPTGVANRADMHFRRMHLHHHYDHPAGIEQLGSQCYTVRPVGWLYRNGTVLSGGSDISTRVSRRRNRRTTVPSTELAPGWNLVHHVRAGPVDHGHIGTVCRKGLSTAVLIGVARVSSSCRKGVEGSYPCASRLLKYLLSPHSAQTMYCNRIN</sequence>
<keyword evidence="1" id="KW-0732">Signal</keyword>
<evidence type="ECO:0000313" key="3">
    <source>
        <dbReference type="Proteomes" id="UP000075880"/>
    </source>
</evidence>
<organism evidence="2 3">
    <name type="scientific">Anopheles atroparvus</name>
    <name type="common">European mosquito</name>
    <dbReference type="NCBI Taxonomy" id="41427"/>
    <lineage>
        <taxon>Eukaryota</taxon>
        <taxon>Metazoa</taxon>
        <taxon>Ecdysozoa</taxon>
        <taxon>Arthropoda</taxon>
        <taxon>Hexapoda</taxon>
        <taxon>Insecta</taxon>
        <taxon>Pterygota</taxon>
        <taxon>Neoptera</taxon>
        <taxon>Endopterygota</taxon>
        <taxon>Diptera</taxon>
        <taxon>Nematocera</taxon>
        <taxon>Culicoidea</taxon>
        <taxon>Culicidae</taxon>
        <taxon>Anophelinae</taxon>
        <taxon>Anopheles</taxon>
    </lineage>
</organism>
<accession>A0AAG5DM67</accession>
<evidence type="ECO:0000313" key="2">
    <source>
        <dbReference type="EnsemblMetazoa" id="ENSAATROPP012437"/>
    </source>
</evidence>
<protein>
    <recommendedName>
        <fullName evidence="4">Peptidase S1 domain-containing protein</fullName>
    </recommendedName>
</protein>
<dbReference type="AlphaFoldDB" id="A0AAG5DM67"/>
<feature type="signal peptide" evidence="1">
    <location>
        <begin position="1"/>
        <end position="19"/>
    </location>
</feature>
<dbReference type="EnsemblMetazoa" id="ENSAATROPT013660">
    <property type="protein sequence ID" value="ENSAATROPP012437"/>
    <property type="gene ID" value="ENSAATROPG011093"/>
</dbReference>
<name>A0AAG5DM67_ANOAO</name>
<reference evidence="2" key="1">
    <citation type="submission" date="2024-04" db="UniProtKB">
        <authorList>
            <consortium name="EnsemblMetazoa"/>
        </authorList>
    </citation>
    <scope>IDENTIFICATION</scope>
    <source>
        <strain evidence="2">EBRO</strain>
    </source>
</reference>
<feature type="chain" id="PRO_5042566446" description="Peptidase S1 domain-containing protein" evidence="1">
    <location>
        <begin position="20"/>
        <end position="235"/>
    </location>
</feature>
<proteinExistence type="predicted"/>